<dbReference type="PANTHER" id="PTHR43540:SF7">
    <property type="entry name" value="ISOCHORISMATASE FAMILY PROTEIN YECD"/>
    <property type="match status" value="1"/>
</dbReference>
<dbReference type="InterPro" id="IPR050272">
    <property type="entry name" value="Isochorismatase-like_hydrls"/>
</dbReference>
<evidence type="ECO:0000256" key="1">
    <source>
        <dbReference type="ARBA" id="ARBA00022801"/>
    </source>
</evidence>
<evidence type="ECO:0000313" key="3">
    <source>
        <dbReference type="EMBL" id="MBZ6078673.1"/>
    </source>
</evidence>
<dbReference type="SUPFAM" id="SSF52499">
    <property type="entry name" value="Isochorismatase-like hydrolases"/>
    <property type="match status" value="1"/>
</dbReference>
<sequence>MPVTQLDPKSTLIVVDLQKGIVSLSLTHPVADAIAQTRKLLDAFRAAKQTDVLVNVAGVAPGRTETLRPTFNFPAGWTDLIPELNAQPDDVLITKHTWGAFTKIGLEETLRERGVTQVVITGIATSSGVEATARQAYEVGFNVALATDAMIDRRKEAHDYSIANVFPRLGEIGTTDEIVALLSGR</sequence>
<gene>
    <name evidence="3" type="ORF">K9B37_20650</name>
</gene>
<accession>A0ABS7VSY7</accession>
<dbReference type="InterPro" id="IPR000868">
    <property type="entry name" value="Isochorismatase-like_dom"/>
</dbReference>
<dbReference type="Proteomes" id="UP000704176">
    <property type="component" value="Unassembled WGS sequence"/>
</dbReference>
<feature type="domain" description="Isochorismatase-like" evidence="2">
    <location>
        <begin position="11"/>
        <end position="177"/>
    </location>
</feature>
<proteinExistence type="predicted"/>
<evidence type="ECO:0000313" key="4">
    <source>
        <dbReference type="Proteomes" id="UP000704176"/>
    </source>
</evidence>
<keyword evidence="4" id="KW-1185">Reference proteome</keyword>
<reference evidence="3 4" key="1">
    <citation type="submission" date="2021-09" db="EMBL/GenBank/DDBJ databases">
        <title>The complete genome sequence of a new microorganism.</title>
        <authorList>
            <person name="Zi Z."/>
        </authorList>
    </citation>
    <scope>NUCLEOTIDE SEQUENCE [LARGE SCALE GENOMIC DNA]</scope>
    <source>
        <strain evidence="3 4">WGZ8</strain>
    </source>
</reference>
<protein>
    <submittedName>
        <fullName evidence="3">Isochorismatase family protein</fullName>
    </submittedName>
</protein>
<name>A0ABS7VSY7_9HYPH</name>
<dbReference type="EMBL" id="JAIRBM010000021">
    <property type="protein sequence ID" value="MBZ6078673.1"/>
    <property type="molecule type" value="Genomic_DNA"/>
</dbReference>
<keyword evidence="1" id="KW-0378">Hydrolase</keyword>
<dbReference type="InterPro" id="IPR036380">
    <property type="entry name" value="Isochorismatase-like_sf"/>
</dbReference>
<comment type="caution">
    <text evidence="3">The sequence shown here is derived from an EMBL/GenBank/DDBJ whole genome shotgun (WGS) entry which is preliminary data.</text>
</comment>
<evidence type="ECO:0000259" key="2">
    <source>
        <dbReference type="Pfam" id="PF00857"/>
    </source>
</evidence>
<dbReference type="PANTHER" id="PTHR43540">
    <property type="entry name" value="PEROXYUREIDOACRYLATE/UREIDOACRYLATE AMIDOHYDROLASE-RELATED"/>
    <property type="match status" value="1"/>
</dbReference>
<dbReference type="RefSeq" id="WP_224315423.1">
    <property type="nucleotide sequence ID" value="NZ_JAIRBM010000021.1"/>
</dbReference>
<dbReference type="Pfam" id="PF00857">
    <property type="entry name" value="Isochorismatase"/>
    <property type="match status" value="1"/>
</dbReference>
<organism evidence="3 4">
    <name type="scientific">Microvirga puerhi</name>
    <dbReference type="NCBI Taxonomy" id="2876078"/>
    <lineage>
        <taxon>Bacteria</taxon>
        <taxon>Pseudomonadati</taxon>
        <taxon>Pseudomonadota</taxon>
        <taxon>Alphaproteobacteria</taxon>
        <taxon>Hyphomicrobiales</taxon>
        <taxon>Methylobacteriaceae</taxon>
        <taxon>Microvirga</taxon>
    </lineage>
</organism>
<dbReference type="CDD" id="cd00431">
    <property type="entry name" value="cysteine_hydrolases"/>
    <property type="match status" value="1"/>
</dbReference>
<dbReference type="Gene3D" id="3.40.50.850">
    <property type="entry name" value="Isochorismatase-like"/>
    <property type="match status" value="1"/>
</dbReference>